<keyword evidence="9" id="KW-0732">Signal</keyword>
<feature type="transmembrane region" description="Helical" evidence="8">
    <location>
        <begin position="341"/>
        <end position="361"/>
    </location>
</feature>
<keyword evidence="7" id="KW-0813">Transport</keyword>
<dbReference type="EMBL" id="PDHH01000004">
    <property type="protein sequence ID" value="PSM51981.1"/>
    <property type="molecule type" value="Genomic_DNA"/>
</dbReference>
<dbReference type="PANTHER" id="PTHR35806:SF1">
    <property type="entry name" value="OXALOACETATE DECARBOXYLASE BETA CHAIN 2"/>
    <property type="match status" value="1"/>
</dbReference>
<feature type="transmembrane region" description="Helical" evidence="8">
    <location>
        <begin position="267"/>
        <end position="293"/>
    </location>
</feature>
<dbReference type="AlphaFoldDB" id="A0A2P8R0G2"/>
<proteinExistence type="predicted"/>
<feature type="transmembrane region" description="Helical" evidence="8">
    <location>
        <begin position="404"/>
        <end position="430"/>
    </location>
</feature>
<keyword evidence="7" id="KW-0739">Sodium transport</keyword>
<feature type="transmembrane region" description="Helical" evidence="8">
    <location>
        <begin position="122"/>
        <end position="147"/>
    </location>
</feature>
<feature type="transmembrane region" description="Helical" evidence="8">
    <location>
        <begin position="72"/>
        <end position="90"/>
    </location>
</feature>
<accession>A0A2P8R0G2</accession>
<evidence type="ECO:0000256" key="3">
    <source>
        <dbReference type="ARBA" id="ARBA00022692"/>
    </source>
</evidence>
<dbReference type="Pfam" id="PF03977">
    <property type="entry name" value="OAD_beta"/>
    <property type="match status" value="1"/>
</dbReference>
<feature type="signal peptide" evidence="9">
    <location>
        <begin position="1"/>
        <end position="22"/>
    </location>
</feature>
<dbReference type="RefSeq" id="WP_106871437.1">
    <property type="nucleotide sequence ID" value="NZ_CP053841.1"/>
</dbReference>
<keyword evidence="2 7" id="KW-1003">Cell membrane</keyword>
<evidence type="ECO:0000256" key="6">
    <source>
        <dbReference type="ARBA" id="ARBA00023136"/>
    </source>
</evidence>
<evidence type="ECO:0000256" key="8">
    <source>
        <dbReference type="SAM" id="Phobius"/>
    </source>
</evidence>
<gene>
    <name evidence="10" type="ORF">CQ405_05305</name>
</gene>
<evidence type="ECO:0000256" key="5">
    <source>
        <dbReference type="ARBA" id="ARBA00022989"/>
    </source>
</evidence>
<evidence type="ECO:0000313" key="10">
    <source>
        <dbReference type="EMBL" id="PSM51981.1"/>
    </source>
</evidence>
<evidence type="ECO:0000256" key="1">
    <source>
        <dbReference type="ARBA" id="ARBA00004651"/>
    </source>
</evidence>
<dbReference type="PIRSF" id="PIRSF015658">
    <property type="entry name" value="MmdB_OadB"/>
    <property type="match status" value="1"/>
</dbReference>
<evidence type="ECO:0000313" key="11">
    <source>
        <dbReference type="Proteomes" id="UP000240535"/>
    </source>
</evidence>
<evidence type="ECO:0000256" key="9">
    <source>
        <dbReference type="SAM" id="SignalP"/>
    </source>
</evidence>
<keyword evidence="6 7" id="KW-0472">Membrane</keyword>
<dbReference type="GO" id="GO:0016829">
    <property type="term" value="F:lyase activity"/>
    <property type="evidence" value="ECO:0007669"/>
    <property type="project" value="InterPro"/>
</dbReference>
<keyword evidence="3 8" id="KW-0812">Transmembrane</keyword>
<keyword evidence="4" id="KW-1278">Translocase</keyword>
<feature type="transmembrane region" description="Helical" evidence="8">
    <location>
        <begin position="97"/>
        <end position="116"/>
    </location>
</feature>
<dbReference type="GO" id="GO:0006814">
    <property type="term" value="P:sodium ion transport"/>
    <property type="evidence" value="ECO:0007669"/>
    <property type="project" value="UniProtKB-UniRule"/>
</dbReference>
<feature type="transmembrane region" description="Helical" evidence="8">
    <location>
        <begin position="159"/>
        <end position="180"/>
    </location>
</feature>
<comment type="subcellular location">
    <subcellularLocation>
        <location evidence="1">Cell membrane</location>
        <topology evidence="1">Multi-pass membrane protein</topology>
    </subcellularLocation>
</comment>
<keyword evidence="11" id="KW-1185">Reference proteome</keyword>
<dbReference type="PANTHER" id="PTHR35806">
    <property type="entry name" value="OXALOACETATE DECARBOXYLASE BETA CHAIN 2"/>
    <property type="match status" value="1"/>
</dbReference>
<reference evidence="11" key="1">
    <citation type="submission" date="2017-10" db="EMBL/GenBank/DDBJ databases">
        <title>Campylobacter species from seals.</title>
        <authorList>
            <person name="Gilbert M.J."/>
            <person name="Zomer A.L."/>
            <person name="Timmerman A.J."/>
            <person name="Duim B."/>
            <person name="Wagenaar J.A."/>
        </authorList>
    </citation>
    <scope>NUCLEOTIDE SEQUENCE [LARGE SCALE GENOMIC DNA]</scope>
    <source>
        <strain evidence="11">17S00004-5</strain>
    </source>
</reference>
<keyword evidence="5 8" id="KW-1133">Transmembrane helix</keyword>
<dbReference type="OrthoDB" id="9783838at2"/>
<evidence type="ECO:0000256" key="4">
    <source>
        <dbReference type="ARBA" id="ARBA00022967"/>
    </source>
</evidence>
<name>A0A2P8R0G2_9BACT</name>
<dbReference type="NCBIfam" id="TIGR01109">
    <property type="entry name" value="Na_pump_decarbB"/>
    <property type="match status" value="1"/>
</dbReference>
<protein>
    <submittedName>
        <fullName evidence="10">Glutaconyl-CoA decarboxylase subunit beta</fullName>
    </submittedName>
</protein>
<organism evidence="10 11">
    <name type="scientific">Campylobacter blaseri</name>
    <dbReference type="NCBI Taxonomy" id="2042961"/>
    <lineage>
        <taxon>Bacteria</taxon>
        <taxon>Pseudomonadati</taxon>
        <taxon>Campylobacterota</taxon>
        <taxon>Epsilonproteobacteria</taxon>
        <taxon>Campylobacterales</taxon>
        <taxon>Campylobacteraceae</taxon>
        <taxon>Campylobacter</taxon>
    </lineage>
</organism>
<evidence type="ECO:0000256" key="7">
    <source>
        <dbReference type="PIRNR" id="PIRNR015658"/>
    </source>
</evidence>
<dbReference type="InterPro" id="IPR005661">
    <property type="entry name" value="OadB_MmdB"/>
</dbReference>
<dbReference type="GO" id="GO:0005886">
    <property type="term" value="C:plasma membrane"/>
    <property type="evidence" value="ECO:0007669"/>
    <property type="project" value="UniProtKB-SubCell"/>
</dbReference>
<evidence type="ECO:0000256" key="2">
    <source>
        <dbReference type="ARBA" id="ARBA00022475"/>
    </source>
</evidence>
<feature type="transmembrane region" description="Helical" evidence="8">
    <location>
        <begin position="219"/>
        <end position="246"/>
    </location>
</feature>
<sequence>MKFLLKLFLFIFFVISSSNLLANDIQTTQQHMTQEYKSKSMTELFVSFAKSTGVAGLINPETKGHGTKFTQSYGKIIMILVCFLLFYLAIVKGFEPLLLLPIAFGGFLANIPLAGIAEPGGFLNIIYSAGIENGLFPLLIFMGVGAMTDFGPLLANPKTAILGGAAQLGIFFTLIGALALSQYTSIFNFTIQDAASIGIIGGADGPTAIFVASKLSPDLLGAIAVAAYSYMALVPIIQPPIMRFLTTQEERKIKMVQLREVSKIEKIIFPITVLLLCMLMLPSATPLIGALTFGNFIKESGVAARLSDTMQNALINIITIFLGLSVGSKLAAEKFLVPETLGILVLGLIAFSIGTAGGVLMAKIMNKFCKDKINPLIGAAGVSAVPMAARVANKEGMREDPTNLLLMHAMGPNVSGVIGSAVAAGILLSIL</sequence>
<keyword evidence="7" id="KW-0915">Sodium</keyword>
<dbReference type="Proteomes" id="UP000240535">
    <property type="component" value="Unassembled WGS sequence"/>
</dbReference>
<keyword evidence="7" id="KW-0406">Ion transport</keyword>
<comment type="caution">
    <text evidence="10">The sequence shown here is derived from an EMBL/GenBank/DDBJ whole genome shotgun (WGS) entry which is preliminary data.</text>
</comment>
<feature type="transmembrane region" description="Helical" evidence="8">
    <location>
        <begin position="313"/>
        <end position="332"/>
    </location>
</feature>
<feature type="chain" id="PRO_5015123252" evidence="9">
    <location>
        <begin position="23"/>
        <end position="431"/>
    </location>
</feature>